<dbReference type="SUPFAM" id="SSF82615">
    <property type="entry name" value="Polo-box domain"/>
    <property type="match status" value="2"/>
</dbReference>
<dbReference type="GO" id="GO:0005813">
    <property type="term" value="C:centrosome"/>
    <property type="evidence" value="ECO:0007669"/>
    <property type="project" value="UniProtKB-SubCell"/>
</dbReference>
<feature type="domain" description="Protein kinase" evidence="14">
    <location>
        <begin position="10"/>
        <end position="262"/>
    </location>
</feature>
<keyword evidence="6 12" id="KW-0547">Nucleotide-binding</keyword>
<feature type="domain" description="POLO box" evidence="15">
    <location>
        <begin position="472"/>
        <end position="555"/>
    </location>
</feature>
<dbReference type="Pfam" id="PF00659">
    <property type="entry name" value="POLO_box"/>
    <property type="match status" value="2"/>
</dbReference>
<dbReference type="PROSITE" id="PS00108">
    <property type="entry name" value="PROTEIN_KINASE_ST"/>
    <property type="match status" value="1"/>
</dbReference>
<evidence type="ECO:0000256" key="5">
    <source>
        <dbReference type="ARBA" id="ARBA00022737"/>
    </source>
</evidence>
<dbReference type="InterPro" id="IPR036947">
    <property type="entry name" value="POLO_box_dom_sf"/>
</dbReference>
<comment type="catalytic activity">
    <reaction evidence="10 13">
        <text>L-threonyl-[protein] + ATP = O-phospho-L-threonyl-[protein] + ADP + H(+)</text>
        <dbReference type="Rhea" id="RHEA:46608"/>
        <dbReference type="Rhea" id="RHEA-COMP:11060"/>
        <dbReference type="Rhea" id="RHEA-COMP:11605"/>
        <dbReference type="ChEBI" id="CHEBI:15378"/>
        <dbReference type="ChEBI" id="CHEBI:30013"/>
        <dbReference type="ChEBI" id="CHEBI:30616"/>
        <dbReference type="ChEBI" id="CHEBI:61977"/>
        <dbReference type="ChEBI" id="CHEBI:456216"/>
        <dbReference type="EC" id="2.7.11.21"/>
    </reaction>
</comment>
<accession>R7TPB2</accession>
<comment type="catalytic activity">
    <reaction evidence="11">
        <text>L-seryl-[protein] + ATP = O-phospho-L-seryl-[protein] + ADP + H(+)</text>
        <dbReference type="Rhea" id="RHEA:17989"/>
        <dbReference type="Rhea" id="RHEA-COMP:9863"/>
        <dbReference type="Rhea" id="RHEA-COMP:11604"/>
        <dbReference type="ChEBI" id="CHEBI:15378"/>
        <dbReference type="ChEBI" id="CHEBI:29999"/>
        <dbReference type="ChEBI" id="CHEBI:30616"/>
        <dbReference type="ChEBI" id="CHEBI:83421"/>
        <dbReference type="ChEBI" id="CHEBI:456216"/>
        <dbReference type="EC" id="2.7.11.21"/>
    </reaction>
</comment>
<evidence type="ECO:0000256" key="6">
    <source>
        <dbReference type="ARBA" id="ARBA00022741"/>
    </source>
</evidence>
<evidence type="ECO:0000259" key="15">
    <source>
        <dbReference type="PROSITE" id="PS50078"/>
    </source>
</evidence>
<dbReference type="Gene3D" id="1.10.510.10">
    <property type="entry name" value="Transferase(Phosphotransferase) domain 1"/>
    <property type="match status" value="1"/>
</dbReference>
<evidence type="ECO:0000256" key="11">
    <source>
        <dbReference type="ARBA" id="ARBA00048347"/>
    </source>
</evidence>
<dbReference type="CDD" id="cd13118">
    <property type="entry name" value="POLO_box_1"/>
    <property type="match status" value="1"/>
</dbReference>
<dbReference type="PROSITE" id="PS50011">
    <property type="entry name" value="PROTEIN_KINASE_DOM"/>
    <property type="match status" value="1"/>
</dbReference>
<dbReference type="EMBL" id="AMQN01002403">
    <property type="status" value="NOT_ANNOTATED_CDS"/>
    <property type="molecule type" value="Genomic_DNA"/>
</dbReference>
<proteinExistence type="inferred from homology"/>
<dbReference type="GO" id="GO:0005737">
    <property type="term" value="C:cytoplasm"/>
    <property type="evidence" value="ECO:0007669"/>
    <property type="project" value="TreeGrafter"/>
</dbReference>
<dbReference type="PROSITE" id="PS00107">
    <property type="entry name" value="PROTEIN_KINASE_ATP"/>
    <property type="match status" value="1"/>
</dbReference>
<dbReference type="OrthoDB" id="408964at2759"/>
<dbReference type="EMBL" id="KB309137">
    <property type="protein sequence ID" value="ELT95402.1"/>
    <property type="molecule type" value="Genomic_DNA"/>
</dbReference>
<comment type="similarity">
    <text evidence="13">Belongs to the protein kinase superfamily. Ser/Thr protein kinase family. CDC5/Polo subfamily.</text>
</comment>
<evidence type="ECO:0000259" key="14">
    <source>
        <dbReference type="PROSITE" id="PS50011"/>
    </source>
</evidence>
<evidence type="ECO:0000256" key="8">
    <source>
        <dbReference type="ARBA" id="ARBA00022840"/>
    </source>
</evidence>
<dbReference type="FunFam" id="3.30.1120.30:FF:000001">
    <property type="entry name" value="Serine/threonine-protein kinase PLK"/>
    <property type="match status" value="1"/>
</dbReference>
<sequence>IIDMTSGTTYLKGKLLGKGGFAKCYEMTDIKSNVSYAGKIISKNRLNKPHQKEKILREIELHRSLRNAHVVAFHSYFEDDDNVYIILEVCRKKSLVHVLKNRKTLTEPEVRFHMKHLIEGTRYIHRERVIHRDLKLGNMLLNDVMQVKIADFGLATRVEYDGELKMTVCGTPNYIAPEVLQKKGHSYEADVWAMGCVMYAMLVGRPPFETATLKETYLRITSNKYHIPPHLSPTASALIRRFLHPDPHKRPKLDKVLQDDFFVTGFMPKKLASSCTDTAPTFSTVPPPSTNPVSQFAAKDSRYSVLPPGYTPSHACSSSFSPRSYAAPVTSSNEAMSVITSSLAHLKVSKKSASQEQHQMTPVDQKRPLWVTKWVDYTNKYGFGFQLSDRSVGILFNDTTRLLLTSDGSTAQYNDLSNKVFTFNAHSAPHEYEKKVKLLMYFAQYMDEHLIHGGDMLNHRQQEPKEPPSGIFMKKWFRTDRAIVMFMNSGTLQVNFFEDHTKVILSADKEDYTLTYVNNNRSATNYKLSQIRCFGTTAVISERLNYARCMLEKII</sequence>
<reference evidence="17" key="3">
    <citation type="submission" date="2015-06" db="UniProtKB">
        <authorList>
            <consortium name="EnsemblMetazoa"/>
        </authorList>
    </citation>
    <scope>IDENTIFICATION</scope>
</reference>
<organism evidence="16">
    <name type="scientific">Capitella teleta</name>
    <name type="common">Polychaete worm</name>
    <dbReference type="NCBI Taxonomy" id="283909"/>
    <lineage>
        <taxon>Eukaryota</taxon>
        <taxon>Metazoa</taxon>
        <taxon>Spiralia</taxon>
        <taxon>Lophotrochozoa</taxon>
        <taxon>Annelida</taxon>
        <taxon>Polychaeta</taxon>
        <taxon>Sedentaria</taxon>
        <taxon>Scolecida</taxon>
        <taxon>Capitellidae</taxon>
        <taxon>Capitella</taxon>
    </lineage>
</organism>
<comment type="subcellular location">
    <subcellularLocation>
        <location evidence="1">Cytoplasm</location>
        <location evidence="1">Cytoskeleton</location>
        <location evidence="1">Microtubule organizing center</location>
        <location evidence="1">Centrosome</location>
    </subcellularLocation>
</comment>
<dbReference type="InterPro" id="IPR033701">
    <property type="entry name" value="POLO_box_1"/>
</dbReference>
<dbReference type="GO" id="GO:0005524">
    <property type="term" value="F:ATP binding"/>
    <property type="evidence" value="ECO:0007669"/>
    <property type="project" value="UniProtKB-UniRule"/>
</dbReference>
<dbReference type="EC" id="2.7.11.21" evidence="13"/>
<evidence type="ECO:0000313" key="17">
    <source>
        <dbReference type="EnsemblMetazoa" id="CapteP72562"/>
    </source>
</evidence>
<keyword evidence="2" id="KW-0963">Cytoplasm</keyword>
<evidence type="ECO:0000256" key="13">
    <source>
        <dbReference type="RuleBase" id="RU361162"/>
    </source>
</evidence>
<dbReference type="FunFam" id="1.10.510.10:FF:001887">
    <property type="entry name" value="Uncharacterized protein"/>
    <property type="match status" value="1"/>
</dbReference>
<dbReference type="CDD" id="cd14099">
    <property type="entry name" value="STKc_PLK"/>
    <property type="match status" value="1"/>
</dbReference>
<evidence type="ECO:0000256" key="7">
    <source>
        <dbReference type="ARBA" id="ARBA00022777"/>
    </source>
</evidence>
<dbReference type="CDD" id="cd13117">
    <property type="entry name" value="POLO_box_2"/>
    <property type="match status" value="1"/>
</dbReference>
<evidence type="ECO:0000256" key="4">
    <source>
        <dbReference type="ARBA" id="ARBA00022679"/>
    </source>
</evidence>
<evidence type="ECO:0000256" key="3">
    <source>
        <dbReference type="ARBA" id="ARBA00022527"/>
    </source>
</evidence>
<keyword evidence="5" id="KW-0677">Repeat</keyword>
<name>R7TPB2_CAPTE</name>
<dbReference type="PANTHER" id="PTHR24345">
    <property type="entry name" value="SERINE/THREONINE-PROTEIN KINASE PLK"/>
    <property type="match status" value="1"/>
</dbReference>
<dbReference type="GO" id="GO:0000776">
    <property type="term" value="C:kinetochore"/>
    <property type="evidence" value="ECO:0007669"/>
    <property type="project" value="TreeGrafter"/>
</dbReference>
<dbReference type="SMART" id="SM00220">
    <property type="entry name" value="S_TKc"/>
    <property type="match status" value="1"/>
</dbReference>
<dbReference type="EnsemblMetazoa" id="CapteT72562">
    <property type="protein sequence ID" value="CapteP72562"/>
    <property type="gene ID" value="CapteG72562"/>
</dbReference>
<dbReference type="Gene3D" id="3.30.1120.30">
    <property type="entry name" value="POLO box domain"/>
    <property type="match status" value="2"/>
</dbReference>
<dbReference type="STRING" id="283909.R7TPB2"/>
<dbReference type="FunFam" id="3.30.200.20:FF:000091">
    <property type="entry name" value="Serine/threonine-protein kinase PLK"/>
    <property type="match status" value="1"/>
</dbReference>
<dbReference type="Proteomes" id="UP000014760">
    <property type="component" value="Unassembled WGS sequence"/>
</dbReference>
<dbReference type="PANTHER" id="PTHR24345:SF0">
    <property type="entry name" value="CELL CYCLE SERINE_THREONINE-PROTEIN KINASE CDC5_MSD2"/>
    <property type="match status" value="1"/>
</dbReference>
<evidence type="ECO:0000256" key="2">
    <source>
        <dbReference type="ARBA" id="ARBA00022490"/>
    </source>
</evidence>
<dbReference type="PROSITE" id="PS50078">
    <property type="entry name" value="POLO_BOX"/>
    <property type="match status" value="2"/>
</dbReference>
<keyword evidence="7 13" id="KW-0418">Kinase</keyword>
<dbReference type="InterPro" id="IPR000959">
    <property type="entry name" value="POLO_box_dom"/>
</dbReference>
<dbReference type="GO" id="GO:0005634">
    <property type="term" value="C:nucleus"/>
    <property type="evidence" value="ECO:0007669"/>
    <property type="project" value="TreeGrafter"/>
</dbReference>
<evidence type="ECO:0000256" key="10">
    <source>
        <dbReference type="ARBA" id="ARBA00047802"/>
    </source>
</evidence>
<dbReference type="GO" id="GO:0000922">
    <property type="term" value="C:spindle pole"/>
    <property type="evidence" value="ECO:0007669"/>
    <property type="project" value="TreeGrafter"/>
</dbReference>
<dbReference type="InterPro" id="IPR017441">
    <property type="entry name" value="Protein_kinase_ATP_BS"/>
</dbReference>
<dbReference type="InterPro" id="IPR033695">
    <property type="entry name" value="POLO_box_2"/>
</dbReference>
<dbReference type="Pfam" id="PF00069">
    <property type="entry name" value="Pkinase"/>
    <property type="match status" value="1"/>
</dbReference>
<keyword evidence="4 13" id="KW-0808">Transferase</keyword>
<protein>
    <recommendedName>
        <fullName evidence="13">Serine/threonine-protein kinase PLK</fullName>
        <ecNumber evidence="13">2.7.11.21</ecNumber>
    </recommendedName>
    <alternativeName>
        <fullName evidence="13">Polo-like kinase</fullName>
    </alternativeName>
</protein>
<dbReference type="AlphaFoldDB" id="R7TPB2"/>
<dbReference type="GO" id="GO:0007052">
    <property type="term" value="P:mitotic spindle organization"/>
    <property type="evidence" value="ECO:0007669"/>
    <property type="project" value="TreeGrafter"/>
</dbReference>
<keyword evidence="9" id="KW-0206">Cytoskeleton</keyword>
<dbReference type="InterPro" id="IPR000719">
    <property type="entry name" value="Prot_kinase_dom"/>
</dbReference>
<evidence type="ECO:0000256" key="9">
    <source>
        <dbReference type="ARBA" id="ARBA00023212"/>
    </source>
</evidence>
<dbReference type="HOGENOM" id="CLU_000288_46_1_1"/>
<evidence type="ECO:0000256" key="12">
    <source>
        <dbReference type="PROSITE-ProRule" id="PRU10141"/>
    </source>
</evidence>
<feature type="domain" description="POLO box" evidence="15">
    <location>
        <begin position="370"/>
        <end position="448"/>
    </location>
</feature>
<dbReference type="InterPro" id="IPR008271">
    <property type="entry name" value="Ser/Thr_kinase_AS"/>
</dbReference>
<dbReference type="SUPFAM" id="SSF56112">
    <property type="entry name" value="Protein kinase-like (PK-like)"/>
    <property type="match status" value="1"/>
</dbReference>
<dbReference type="OMA" id="NMPESDH"/>
<evidence type="ECO:0000313" key="16">
    <source>
        <dbReference type="EMBL" id="ELT95402.1"/>
    </source>
</evidence>
<reference evidence="18" key="1">
    <citation type="submission" date="2012-12" db="EMBL/GenBank/DDBJ databases">
        <authorList>
            <person name="Hellsten U."/>
            <person name="Grimwood J."/>
            <person name="Chapman J.A."/>
            <person name="Shapiro H."/>
            <person name="Aerts A."/>
            <person name="Otillar R.P."/>
            <person name="Terry A.Y."/>
            <person name="Boore J.L."/>
            <person name="Simakov O."/>
            <person name="Marletaz F."/>
            <person name="Cho S.-J."/>
            <person name="Edsinger-Gonzales E."/>
            <person name="Havlak P."/>
            <person name="Kuo D.-H."/>
            <person name="Larsson T."/>
            <person name="Lv J."/>
            <person name="Arendt D."/>
            <person name="Savage R."/>
            <person name="Osoegawa K."/>
            <person name="de Jong P."/>
            <person name="Lindberg D.R."/>
            <person name="Seaver E.C."/>
            <person name="Weisblat D.A."/>
            <person name="Putnam N.H."/>
            <person name="Grigoriev I.V."/>
            <person name="Rokhsar D.S."/>
        </authorList>
    </citation>
    <scope>NUCLEOTIDE SEQUENCE</scope>
    <source>
        <strain evidence="18">I ESC-2004</strain>
    </source>
</reference>
<feature type="binding site" evidence="12">
    <location>
        <position position="39"/>
    </location>
    <ligand>
        <name>ATP</name>
        <dbReference type="ChEBI" id="CHEBI:30616"/>
    </ligand>
</feature>
<dbReference type="GO" id="GO:0004674">
    <property type="term" value="F:protein serine/threonine kinase activity"/>
    <property type="evidence" value="ECO:0007669"/>
    <property type="project" value="UniProtKB-KW"/>
</dbReference>
<dbReference type="InterPro" id="IPR011009">
    <property type="entry name" value="Kinase-like_dom_sf"/>
</dbReference>
<feature type="non-terminal residue" evidence="16">
    <location>
        <position position="555"/>
    </location>
</feature>
<dbReference type="Gene3D" id="3.30.200.20">
    <property type="entry name" value="Phosphorylase Kinase, domain 1"/>
    <property type="match status" value="1"/>
</dbReference>
<keyword evidence="3 13" id="KW-0723">Serine/threonine-protein kinase</keyword>
<evidence type="ECO:0000256" key="1">
    <source>
        <dbReference type="ARBA" id="ARBA00004300"/>
    </source>
</evidence>
<feature type="non-terminal residue" evidence="16">
    <location>
        <position position="1"/>
    </location>
</feature>
<keyword evidence="8 12" id="KW-0067">ATP-binding</keyword>
<gene>
    <name evidence="16" type="ORF">CAPTEDRAFT_72562</name>
</gene>
<evidence type="ECO:0000313" key="18">
    <source>
        <dbReference type="Proteomes" id="UP000014760"/>
    </source>
</evidence>
<reference evidence="16 18" key="2">
    <citation type="journal article" date="2013" name="Nature">
        <title>Insights into bilaterian evolution from three spiralian genomes.</title>
        <authorList>
            <person name="Simakov O."/>
            <person name="Marletaz F."/>
            <person name="Cho S.J."/>
            <person name="Edsinger-Gonzales E."/>
            <person name="Havlak P."/>
            <person name="Hellsten U."/>
            <person name="Kuo D.H."/>
            <person name="Larsson T."/>
            <person name="Lv J."/>
            <person name="Arendt D."/>
            <person name="Savage R."/>
            <person name="Osoegawa K."/>
            <person name="de Jong P."/>
            <person name="Grimwood J."/>
            <person name="Chapman J.A."/>
            <person name="Shapiro H."/>
            <person name="Aerts A."/>
            <person name="Otillar R.P."/>
            <person name="Terry A.Y."/>
            <person name="Boore J.L."/>
            <person name="Grigoriev I.V."/>
            <person name="Lindberg D.R."/>
            <person name="Seaver E.C."/>
            <person name="Weisblat D.A."/>
            <person name="Putnam N.H."/>
            <person name="Rokhsar D.S."/>
        </authorList>
    </citation>
    <scope>NUCLEOTIDE SEQUENCE</scope>
    <source>
        <strain evidence="16 18">I ESC-2004</strain>
    </source>
</reference>
<keyword evidence="18" id="KW-1185">Reference proteome</keyword>